<feature type="region of interest" description="Disordered" evidence="11">
    <location>
        <begin position="100"/>
        <end position="157"/>
    </location>
</feature>
<feature type="compositionally biased region" description="Low complexity" evidence="11">
    <location>
        <begin position="363"/>
        <end position="379"/>
    </location>
</feature>
<evidence type="ECO:0000256" key="6">
    <source>
        <dbReference type="ARBA" id="ARBA00023015"/>
    </source>
</evidence>
<feature type="region of interest" description="Disordered" evidence="11">
    <location>
        <begin position="230"/>
        <end position="381"/>
    </location>
</feature>
<feature type="compositionally biased region" description="Polar residues" evidence="11">
    <location>
        <begin position="900"/>
        <end position="915"/>
    </location>
</feature>
<feature type="compositionally biased region" description="Basic and acidic residues" evidence="11">
    <location>
        <begin position="348"/>
        <end position="357"/>
    </location>
</feature>
<feature type="region of interest" description="Disordered" evidence="11">
    <location>
        <begin position="893"/>
        <end position="1092"/>
    </location>
</feature>
<feature type="compositionally biased region" description="Low complexity" evidence="11">
    <location>
        <begin position="689"/>
        <end position="704"/>
    </location>
</feature>
<feature type="compositionally biased region" description="Basic residues" evidence="11">
    <location>
        <begin position="35"/>
        <end position="56"/>
    </location>
</feature>
<feature type="region of interest" description="Disordered" evidence="11">
    <location>
        <begin position="462"/>
        <end position="545"/>
    </location>
</feature>
<evidence type="ECO:0000256" key="4">
    <source>
        <dbReference type="ARBA" id="ARBA00022771"/>
    </source>
</evidence>
<evidence type="ECO:0000256" key="3">
    <source>
        <dbReference type="ARBA" id="ARBA00022737"/>
    </source>
</evidence>
<feature type="compositionally biased region" description="Pro residues" evidence="11">
    <location>
        <begin position="1041"/>
        <end position="1056"/>
    </location>
</feature>
<feature type="compositionally biased region" description="Low complexity" evidence="11">
    <location>
        <begin position="1257"/>
        <end position="1267"/>
    </location>
</feature>
<organism evidence="13 14">
    <name type="scientific">Polyrhizophydium stewartii</name>
    <dbReference type="NCBI Taxonomy" id="2732419"/>
    <lineage>
        <taxon>Eukaryota</taxon>
        <taxon>Fungi</taxon>
        <taxon>Fungi incertae sedis</taxon>
        <taxon>Chytridiomycota</taxon>
        <taxon>Chytridiomycota incertae sedis</taxon>
        <taxon>Chytridiomycetes</taxon>
        <taxon>Rhizophydiales</taxon>
        <taxon>Rhizophydiales incertae sedis</taxon>
        <taxon>Polyrhizophydium</taxon>
    </lineage>
</organism>
<dbReference type="InterPro" id="IPR036236">
    <property type="entry name" value="Znf_C2H2_sf"/>
</dbReference>
<feature type="compositionally biased region" description="Polar residues" evidence="11">
    <location>
        <begin position="515"/>
        <end position="535"/>
    </location>
</feature>
<gene>
    <name evidence="13" type="ORF">HK105_204147</name>
</gene>
<feature type="compositionally biased region" description="Pro residues" evidence="11">
    <location>
        <begin position="1135"/>
        <end position="1148"/>
    </location>
</feature>
<feature type="region of interest" description="Disordered" evidence="11">
    <location>
        <begin position="172"/>
        <end position="205"/>
    </location>
</feature>
<keyword evidence="14" id="KW-1185">Reference proteome</keyword>
<feature type="compositionally biased region" description="Pro residues" evidence="11">
    <location>
        <begin position="705"/>
        <end position="720"/>
    </location>
</feature>
<feature type="compositionally biased region" description="Basic and acidic residues" evidence="11">
    <location>
        <begin position="536"/>
        <end position="545"/>
    </location>
</feature>
<feature type="compositionally biased region" description="Low complexity" evidence="11">
    <location>
        <begin position="230"/>
        <end position="252"/>
    </location>
</feature>
<feature type="compositionally biased region" description="Basic and acidic residues" evidence="11">
    <location>
        <begin position="58"/>
        <end position="78"/>
    </location>
</feature>
<evidence type="ECO:0000313" key="13">
    <source>
        <dbReference type="EMBL" id="KAL2916391.1"/>
    </source>
</evidence>
<feature type="region of interest" description="Disordered" evidence="11">
    <location>
        <begin position="1135"/>
        <end position="1267"/>
    </location>
</feature>
<dbReference type="InterPro" id="IPR013087">
    <property type="entry name" value="Znf_C2H2_type"/>
</dbReference>
<dbReference type="Pfam" id="PF00096">
    <property type="entry name" value="zf-C2H2"/>
    <property type="match status" value="2"/>
</dbReference>
<evidence type="ECO:0000256" key="5">
    <source>
        <dbReference type="ARBA" id="ARBA00022833"/>
    </source>
</evidence>
<evidence type="ECO:0000256" key="11">
    <source>
        <dbReference type="SAM" id="MobiDB-lite"/>
    </source>
</evidence>
<keyword evidence="5" id="KW-0862">Zinc</keyword>
<feature type="compositionally biased region" description="Basic and acidic residues" evidence="11">
    <location>
        <begin position="268"/>
        <end position="277"/>
    </location>
</feature>
<keyword evidence="8" id="KW-0539">Nucleus</keyword>
<feature type="domain" description="C2H2-type" evidence="12">
    <location>
        <begin position="576"/>
        <end position="607"/>
    </location>
</feature>
<feature type="compositionally biased region" description="Basic and acidic residues" evidence="11">
    <location>
        <begin position="1206"/>
        <end position="1216"/>
    </location>
</feature>
<keyword evidence="6" id="KW-0805">Transcription regulation</keyword>
<feature type="compositionally biased region" description="Polar residues" evidence="11">
    <location>
        <begin position="184"/>
        <end position="205"/>
    </location>
</feature>
<keyword evidence="3" id="KW-0677">Repeat</keyword>
<feature type="compositionally biased region" description="Low complexity" evidence="11">
    <location>
        <begin position="663"/>
        <end position="681"/>
    </location>
</feature>
<protein>
    <recommendedName>
        <fullName evidence="12">C2H2-type domain-containing protein</fullName>
    </recommendedName>
</protein>
<feature type="compositionally biased region" description="Pro residues" evidence="11">
    <location>
        <begin position="1065"/>
        <end position="1092"/>
    </location>
</feature>
<dbReference type="PANTHER" id="PTHR23233:SF84">
    <property type="entry name" value="FI23031P1"/>
    <property type="match status" value="1"/>
</dbReference>
<accession>A0ABR4NA19</accession>
<name>A0ABR4NA19_9FUNG</name>
<evidence type="ECO:0000256" key="1">
    <source>
        <dbReference type="ARBA" id="ARBA00004123"/>
    </source>
</evidence>
<keyword evidence="2" id="KW-0479">Metal-binding</keyword>
<feature type="region of interest" description="Disordered" evidence="11">
    <location>
        <begin position="403"/>
        <end position="437"/>
    </location>
</feature>
<keyword evidence="4 10" id="KW-0863">Zinc-finger</keyword>
<feature type="region of interest" description="Disordered" evidence="11">
    <location>
        <begin position="1"/>
        <end position="86"/>
    </location>
</feature>
<dbReference type="SUPFAM" id="SSF57667">
    <property type="entry name" value="beta-beta-alpha zinc fingers"/>
    <property type="match status" value="1"/>
</dbReference>
<evidence type="ECO:0000256" key="8">
    <source>
        <dbReference type="ARBA" id="ARBA00023242"/>
    </source>
</evidence>
<feature type="compositionally biased region" description="Basic residues" evidence="11">
    <location>
        <begin position="1186"/>
        <end position="1202"/>
    </location>
</feature>
<dbReference type="Proteomes" id="UP001527925">
    <property type="component" value="Unassembled WGS sequence"/>
</dbReference>
<sequence length="1267" mass="132253">MDALVPVDSPLAAHATESGSEGLPATPTLSEDHQHQRHHNHNHNHSNGHHHGHAHALPRGERLEHAQPHPVRPGDDVHSLVSQSHPLSHARARLHGIAQGAGDKDDATRRGGLAPDASVADRILLDRSALHPSDPGHTSRKRTRSSPSPAGHSGRNGAVRRIAADSAMRMPDLDSTAAPHGGTPESSSVGAELTPGSSAGSSNSQIEIDSAAGAASDAIARSLLARAPSTSATDSASGAGVASTSSSSAGSSDEMRRARRSGGIRLGRTTEAHHAVDDADQGPPSEPTSLNPSNSASPVPGVKSEHRKPSLPDALPLGAASRGGSARRSRERNALRNAADAGSLADPMRQKASDSRSDLPSMSAGASAATRAAKAQQRGSDQLEDGLSVLACVSAFMDPLADGEATAASDPSADTNRSRPDPPSATSSGTRTLALPVAAGGSGAGLALDTASDGDQEMTEAIPDGAMLTDDGMQPESDGLEPMGMDDDIDADSVAGDAQVKSDGEEDPAPDAAGGSSTSGGHQRSAESGPSSGAKTDQESKSKDARRYQCQFCNKRFTRPSSLSTHIFTHTGERPFQCQNPMCGRSFSVLSNLRRHTRVCSRNLQRRNSVEERPQSMTSQIFTMLKNSLSSIPGSSSGSSAAASAPSGHGSVTYPVVVGPMPASSSHASARPLARPRAASSTQAPDSGSSSAASRPTPIARRPIAPAPARPTLSMPPPAPHNAGAPSQGSPGSEHPGSDPSPATTPIRPPMSRGSAPDLGTGAAYAHQMQHHGVPPGHYAGALPLSHVPPPPPPASVAHRHAPYPHPPTMQPHVPIGAPYYAHPGAPPYHPHMQPYAPPPMPAMPHYDQHGYPAYVHDAKRPQQYPHVHPAYHHPVAPGGAIPPPYPYMPGYPALPPSLQHPQRPSQPPQITLPSKPTRPSGRRRSKTSAVSVSSAPSSAPTASPSKTDARPSGGGHNSDPNAAEDHDMAEEDRASTPSRKSPAPSPERDRRDAENGDDQVQDDEAQRARRHHLQPSPARPGSPSRVHAAYDHPQHGAYPVPVPPYPYMYPPPYPPHSHAYHPAQVPPGPSGMPPPSSMPPPPVPPDGTPLDGVPPPYAPHGHPVYGHPALPPHLHPAYIHPHYQYHYAPPPPPGWTPAPYTSPPTQPQPYLAKQQQHQHQQHQHPHQHPYELPHSHQLPPAYYAPHHHYGHASHRPGHPRSHISSPERDAHDAARNADIADAGSRDSHARRGSGSSQRSSGPAPASAGPEQPPGEAPAAAAVAELA</sequence>
<comment type="similarity">
    <text evidence="9">Belongs to the sal C2H2-type zinc-finger protein family.</text>
</comment>
<dbReference type="SMART" id="SM00355">
    <property type="entry name" value="ZnF_C2H2"/>
    <property type="match status" value="2"/>
</dbReference>
<dbReference type="PROSITE" id="PS50157">
    <property type="entry name" value="ZINC_FINGER_C2H2_2"/>
    <property type="match status" value="2"/>
</dbReference>
<feature type="domain" description="C2H2-type" evidence="12">
    <location>
        <begin position="548"/>
        <end position="575"/>
    </location>
</feature>
<evidence type="ECO:0000256" key="10">
    <source>
        <dbReference type="PROSITE-ProRule" id="PRU00042"/>
    </source>
</evidence>
<feature type="compositionally biased region" description="Low complexity" evidence="11">
    <location>
        <begin position="1149"/>
        <end position="1159"/>
    </location>
</feature>
<dbReference type="Gene3D" id="3.30.160.60">
    <property type="entry name" value="Classic Zinc Finger"/>
    <property type="match status" value="2"/>
</dbReference>
<feature type="compositionally biased region" description="Polar residues" evidence="11">
    <location>
        <begin position="287"/>
        <end position="297"/>
    </location>
</feature>
<feature type="region of interest" description="Disordered" evidence="11">
    <location>
        <begin position="663"/>
        <end position="808"/>
    </location>
</feature>
<keyword evidence="7" id="KW-0804">Transcription</keyword>
<dbReference type="PROSITE" id="PS00028">
    <property type="entry name" value="ZINC_FINGER_C2H2_1"/>
    <property type="match status" value="1"/>
</dbReference>
<reference evidence="13 14" key="1">
    <citation type="submission" date="2023-09" db="EMBL/GenBank/DDBJ databases">
        <title>Pangenome analysis of Batrachochytrium dendrobatidis and related Chytrids.</title>
        <authorList>
            <person name="Yacoub M.N."/>
            <person name="Stajich J.E."/>
            <person name="James T.Y."/>
        </authorList>
    </citation>
    <scope>NUCLEOTIDE SEQUENCE [LARGE SCALE GENOMIC DNA]</scope>
    <source>
        <strain evidence="13 14">JEL0888</strain>
    </source>
</reference>
<evidence type="ECO:0000259" key="12">
    <source>
        <dbReference type="PROSITE" id="PS50157"/>
    </source>
</evidence>
<evidence type="ECO:0000256" key="7">
    <source>
        <dbReference type="ARBA" id="ARBA00023163"/>
    </source>
</evidence>
<proteinExistence type="inferred from homology"/>
<comment type="caution">
    <text evidence="13">The sequence shown here is derived from an EMBL/GenBank/DDBJ whole genome shotgun (WGS) entry which is preliminary data.</text>
</comment>
<dbReference type="PANTHER" id="PTHR23233">
    <property type="entry name" value="SAL-LIKE PROTEIN"/>
    <property type="match status" value="1"/>
</dbReference>
<evidence type="ECO:0000256" key="2">
    <source>
        <dbReference type="ARBA" id="ARBA00022723"/>
    </source>
</evidence>
<evidence type="ECO:0000256" key="9">
    <source>
        <dbReference type="ARBA" id="ARBA00038474"/>
    </source>
</evidence>
<dbReference type="EMBL" id="JADGIZ020000017">
    <property type="protein sequence ID" value="KAL2916391.1"/>
    <property type="molecule type" value="Genomic_DNA"/>
</dbReference>
<comment type="subcellular location">
    <subcellularLocation>
        <location evidence="1">Nucleus</location>
    </subcellularLocation>
</comment>
<dbReference type="InterPro" id="IPR051565">
    <property type="entry name" value="Sal_C2H2-zinc-finger"/>
</dbReference>
<feature type="compositionally biased region" description="Low complexity" evidence="11">
    <location>
        <begin position="1233"/>
        <end position="1250"/>
    </location>
</feature>
<evidence type="ECO:0000313" key="14">
    <source>
        <dbReference type="Proteomes" id="UP001527925"/>
    </source>
</evidence>
<feature type="compositionally biased region" description="Basic and acidic residues" evidence="11">
    <location>
        <begin position="964"/>
        <end position="975"/>
    </location>
</feature>
<feature type="compositionally biased region" description="Low complexity" evidence="11">
    <location>
        <begin position="928"/>
        <end position="947"/>
    </location>
</feature>